<dbReference type="Proteomes" id="UP000185936">
    <property type="component" value="Unassembled WGS sequence"/>
</dbReference>
<sequence length="58" mass="6692">MRQLQILELKSSRKQTVVANSNHDASHAFDDGITLDAEPTYDRRYDSLLTLEETVRDQ</sequence>
<accession>A0A1N7H9Z7</accession>
<keyword evidence="2" id="KW-1185">Reference proteome</keyword>
<reference evidence="2" key="1">
    <citation type="submission" date="2017-01" db="EMBL/GenBank/DDBJ databases">
        <authorList>
            <person name="Varghese N."/>
            <person name="Submissions S."/>
        </authorList>
    </citation>
    <scope>NUCLEOTIDE SEQUENCE [LARGE SCALE GENOMIC DNA]</scope>
    <source>
        <strain evidence="2">type strain: HArc-</strain>
    </source>
</reference>
<dbReference type="STRING" id="308853.SAMN05421752_1402"/>
<dbReference type="EMBL" id="FTNR01000040">
    <property type="protein sequence ID" value="SIS21715.1"/>
    <property type="molecule type" value="Genomic_DNA"/>
</dbReference>
<evidence type="ECO:0000313" key="1">
    <source>
        <dbReference type="EMBL" id="SIS21715.1"/>
    </source>
</evidence>
<protein>
    <submittedName>
        <fullName evidence="1">Uncharacterized protein</fullName>
    </submittedName>
</protein>
<dbReference type="AlphaFoldDB" id="A0A1N7H9Z7"/>
<evidence type="ECO:0000313" key="2">
    <source>
        <dbReference type="Proteomes" id="UP000185936"/>
    </source>
</evidence>
<name>A0A1N7H9Z7_9EURY</name>
<proteinExistence type="predicted"/>
<gene>
    <name evidence="1" type="ORF">SAMN05421752_1402</name>
</gene>
<organism evidence="1 2">
    <name type="scientific">Natronorubrum thiooxidans</name>
    <dbReference type="NCBI Taxonomy" id="308853"/>
    <lineage>
        <taxon>Archaea</taxon>
        <taxon>Methanobacteriati</taxon>
        <taxon>Methanobacteriota</taxon>
        <taxon>Stenosarchaea group</taxon>
        <taxon>Halobacteria</taxon>
        <taxon>Halobacteriales</taxon>
        <taxon>Natrialbaceae</taxon>
        <taxon>Natronorubrum</taxon>
    </lineage>
</organism>